<organism evidence="1 2">
    <name type="scientific">Salix purpurea</name>
    <name type="common">Purple osier willow</name>
    <dbReference type="NCBI Taxonomy" id="77065"/>
    <lineage>
        <taxon>Eukaryota</taxon>
        <taxon>Viridiplantae</taxon>
        <taxon>Streptophyta</taxon>
        <taxon>Embryophyta</taxon>
        <taxon>Tracheophyta</taxon>
        <taxon>Spermatophyta</taxon>
        <taxon>Magnoliopsida</taxon>
        <taxon>eudicotyledons</taxon>
        <taxon>Gunneridae</taxon>
        <taxon>Pentapetalae</taxon>
        <taxon>rosids</taxon>
        <taxon>fabids</taxon>
        <taxon>Malpighiales</taxon>
        <taxon>Salicaceae</taxon>
        <taxon>Saliceae</taxon>
        <taxon>Salix</taxon>
    </lineage>
</organism>
<evidence type="ECO:0000313" key="1">
    <source>
        <dbReference type="EMBL" id="KAJ6770555.1"/>
    </source>
</evidence>
<reference evidence="1" key="2">
    <citation type="journal article" date="2023" name="Int. J. Mol. Sci.">
        <title>De Novo Assembly and Annotation of 11 Diverse Shrub Willow (Salix) Genomes Reveals Novel Gene Organization in Sex-Linked Regions.</title>
        <authorList>
            <person name="Hyden B."/>
            <person name="Feng K."/>
            <person name="Yates T.B."/>
            <person name="Jawdy S."/>
            <person name="Cereghino C."/>
            <person name="Smart L.B."/>
            <person name="Muchero W."/>
        </authorList>
    </citation>
    <scope>NUCLEOTIDE SEQUENCE</scope>
    <source>
        <tissue evidence="1">Shoot tip</tissue>
    </source>
</reference>
<dbReference type="Proteomes" id="UP001151532">
    <property type="component" value="Chromosome 11"/>
</dbReference>
<name>A0A9Q0WNH1_SALPP</name>
<sequence length="64" mass="7140">MGAPWQTTISKKSPPFTLSSVSVVVFKLDPHVASLCLCGSYVCSVTILEWLLQKLLYFNYLCLV</sequence>
<comment type="caution">
    <text evidence="1">The sequence shown here is derived from an EMBL/GenBank/DDBJ whole genome shotgun (WGS) entry which is preliminary data.</text>
</comment>
<dbReference type="EMBL" id="JAPFFK010000003">
    <property type="protein sequence ID" value="KAJ6770555.1"/>
    <property type="molecule type" value="Genomic_DNA"/>
</dbReference>
<keyword evidence="2" id="KW-1185">Reference proteome</keyword>
<reference evidence="1" key="1">
    <citation type="submission" date="2022-11" db="EMBL/GenBank/DDBJ databases">
        <authorList>
            <person name="Hyden B.L."/>
            <person name="Feng K."/>
            <person name="Yates T."/>
            <person name="Jawdy S."/>
            <person name="Smart L.B."/>
            <person name="Muchero W."/>
        </authorList>
    </citation>
    <scope>NUCLEOTIDE SEQUENCE</scope>
    <source>
        <tissue evidence="1">Shoot tip</tissue>
    </source>
</reference>
<evidence type="ECO:0000313" key="2">
    <source>
        <dbReference type="Proteomes" id="UP001151532"/>
    </source>
</evidence>
<proteinExistence type="predicted"/>
<protein>
    <submittedName>
        <fullName evidence="1">Uncharacterized protein</fullName>
    </submittedName>
</protein>
<accession>A0A9Q0WNH1</accession>
<dbReference type="AlphaFoldDB" id="A0A9Q0WNH1"/>
<gene>
    <name evidence="1" type="ORF">OIU79_021245</name>
</gene>